<dbReference type="Proteomes" id="UP000033710">
    <property type="component" value="Unassembled WGS sequence"/>
</dbReference>
<name>A0A0F2MDC5_SPOSC</name>
<sequence>MTTTTTTSTAPAPAADDLRLHDLKTYKHCHEIFVACVSASSGTGVQATCPTTTVTLHSRGPTSKVAPNSGSPAPSHPLAQPLATLIVLLSVAAFGTALTIVRGFTDLDKSGVWSTMSETGVLVHLGAS</sequence>
<evidence type="ECO:0000313" key="2">
    <source>
        <dbReference type="EMBL" id="KJR86860.1"/>
    </source>
</evidence>
<reference evidence="2 3" key="1">
    <citation type="journal article" date="2014" name="BMC Genomics">
        <title>Comparative genomics of the major fungal agents of human and animal Sporotrichosis: Sporothrix schenckii and Sporothrix brasiliensis.</title>
        <authorList>
            <person name="Teixeira M.M."/>
            <person name="de Almeida L.G."/>
            <person name="Kubitschek-Barreira P."/>
            <person name="Alves F.L."/>
            <person name="Kioshima E.S."/>
            <person name="Abadio A.K."/>
            <person name="Fernandes L."/>
            <person name="Derengowski L.S."/>
            <person name="Ferreira K.S."/>
            <person name="Souza R.C."/>
            <person name="Ruiz J.C."/>
            <person name="de Andrade N.C."/>
            <person name="Paes H.C."/>
            <person name="Nicola A.M."/>
            <person name="Albuquerque P."/>
            <person name="Gerber A.L."/>
            <person name="Martins V.P."/>
            <person name="Peconick L.D."/>
            <person name="Neto A.V."/>
            <person name="Chaucanez C.B."/>
            <person name="Silva P.A."/>
            <person name="Cunha O.L."/>
            <person name="de Oliveira F.F."/>
            <person name="dos Santos T.C."/>
            <person name="Barros A.L."/>
            <person name="Soares M.A."/>
            <person name="de Oliveira L.M."/>
            <person name="Marini M.M."/>
            <person name="Villalobos-Duno H."/>
            <person name="Cunha M.M."/>
            <person name="de Hoog S."/>
            <person name="da Silveira J.F."/>
            <person name="Henrissat B."/>
            <person name="Nino-Vega G.A."/>
            <person name="Cisalpino P.S."/>
            <person name="Mora-Montes H.M."/>
            <person name="Almeida S.R."/>
            <person name="Stajich J.E."/>
            <person name="Lopes-Bezerra L.M."/>
            <person name="Vasconcelos A.T."/>
            <person name="Felipe M.S."/>
        </authorList>
    </citation>
    <scope>NUCLEOTIDE SEQUENCE [LARGE SCALE GENOMIC DNA]</scope>
    <source>
        <strain evidence="2 3">1099-18</strain>
    </source>
</reference>
<organism evidence="2 3">
    <name type="scientific">Sporothrix schenckii 1099-18</name>
    <dbReference type="NCBI Taxonomy" id="1397361"/>
    <lineage>
        <taxon>Eukaryota</taxon>
        <taxon>Fungi</taxon>
        <taxon>Dikarya</taxon>
        <taxon>Ascomycota</taxon>
        <taxon>Pezizomycotina</taxon>
        <taxon>Sordariomycetes</taxon>
        <taxon>Sordariomycetidae</taxon>
        <taxon>Ophiostomatales</taxon>
        <taxon>Ophiostomataceae</taxon>
        <taxon>Sporothrix</taxon>
    </lineage>
</organism>
<keyword evidence="1" id="KW-1133">Transmembrane helix</keyword>
<feature type="transmembrane region" description="Helical" evidence="1">
    <location>
        <begin position="82"/>
        <end position="101"/>
    </location>
</feature>
<keyword evidence="1" id="KW-0812">Transmembrane</keyword>
<dbReference type="VEuPathDB" id="FungiDB:SPSK_02040"/>
<evidence type="ECO:0000256" key="1">
    <source>
        <dbReference type="SAM" id="Phobius"/>
    </source>
</evidence>
<evidence type="ECO:0000313" key="3">
    <source>
        <dbReference type="Proteomes" id="UP000033710"/>
    </source>
</evidence>
<protein>
    <submittedName>
        <fullName evidence="2">Uncharacterized protein</fullName>
    </submittedName>
</protein>
<dbReference type="GeneID" id="27664214"/>
<dbReference type="AlphaFoldDB" id="A0A0F2MDC5"/>
<gene>
    <name evidence="2" type="ORF">SPSK_02040</name>
</gene>
<accession>A0A0F2MDC5</accession>
<dbReference type="KEGG" id="ssck:SPSK_02040"/>
<comment type="caution">
    <text evidence="2">The sequence shown here is derived from an EMBL/GenBank/DDBJ whole genome shotgun (WGS) entry which is preliminary data.</text>
</comment>
<dbReference type="EMBL" id="AXCR01000005">
    <property type="protein sequence ID" value="KJR86860.1"/>
    <property type="molecule type" value="Genomic_DNA"/>
</dbReference>
<reference evidence="2 3" key="2">
    <citation type="journal article" date="2015" name="Eukaryot. Cell">
        <title>Asexual propagation of a virulent clone complex in a human and feline outbreak of sporotrichosis.</title>
        <authorList>
            <person name="Teixeira Mde M."/>
            <person name="Rodrigues A.M."/>
            <person name="Tsui C.K."/>
            <person name="de Almeida L.G."/>
            <person name="Van Diepeningen A.D."/>
            <person name="van den Ende B.G."/>
            <person name="Fernandes G.F."/>
            <person name="Kano R."/>
            <person name="Hamelin R.C."/>
            <person name="Lopes-Bezerra L.M."/>
            <person name="Vasconcelos A.T."/>
            <person name="de Hoog S."/>
            <person name="de Camargo Z.P."/>
            <person name="Felipe M.S."/>
        </authorList>
    </citation>
    <scope>NUCLEOTIDE SEQUENCE [LARGE SCALE GENOMIC DNA]</scope>
    <source>
        <strain evidence="2 3">1099-18</strain>
    </source>
</reference>
<dbReference type="RefSeq" id="XP_016589536.1">
    <property type="nucleotide sequence ID" value="XM_016728937.1"/>
</dbReference>
<proteinExistence type="predicted"/>
<keyword evidence="1" id="KW-0472">Membrane</keyword>